<dbReference type="InterPro" id="IPR013762">
    <property type="entry name" value="Integrase-like_cat_sf"/>
</dbReference>
<evidence type="ECO:0000313" key="3">
    <source>
        <dbReference type="EMBL" id="PZW36895.1"/>
    </source>
</evidence>
<dbReference type="GO" id="GO:0015074">
    <property type="term" value="P:DNA integration"/>
    <property type="evidence" value="ECO:0007669"/>
    <property type="project" value="InterPro"/>
</dbReference>
<keyword evidence="1" id="KW-0233">DNA recombination</keyword>
<name>A0A2W7HXL2_9PROT</name>
<dbReference type="InterPro" id="IPR002104">
    <property type="entry name" value="Integrase_catalytic"/>
</dbReference>
<reference evidence="3 4" key="1">
    <citation type="submission" date="2018-06" db="EMBL/GenBank/DDBJ databases">
        <title>Genomic Encyclopedia of Archaeal and Bacterial Type Strains, Phase II (KMG-II): from individual species to whole genera.</title>
        <authorList>
            <person name="Goeker M."/>
        </authorList>
    </citation>
    <scope>NUCLEOTIDE SEQUENCE [LARGE SCALE GENOMIC DNA]</scope>
    <source>
        <strain evidence="3 4">DSM 24525</strain>
    </source>
</reference>
<organism evidence="3 4">
    <name type="scientific">Humitalea rosea</name>
    <dbReference type="NCBI Taxonomy" id="990373"/>
    <lineage>
        <taxon>Bacteria</taxon>
        <taxon>Pseudomonadati</taxon>
        <taxon>Pseudomonadota</taxon>
        <taxon>Alphaproteobacteria</taxon>
        <taxon>Acetobacterales</taxon>
        <taxon>Roseomonadaceae</taxon>
        <taxon>Humitalea</taxon>
    </lineage>
</organism>
<gene>
    <name evidence="3" type="ORF">C8P66_1584</name>
</gene>
<dbReference type="Pfam" id="PF00589">
    <property type="entry name" value="Phage_integrase"/>
    <property type="match status" value="1"/>
</dbReference>
<dbReference type="GO" id="GO:0006310">
    <property type="term" value="P:DNA recombination"/>
    <property type="evidence" value="ECO:0007669"/>
    <property type="project" value="UniProtKB-KW"/>
</dbReference>
<sequence>MPRHVDPRRRCLPLGEWPPQDQATWLAAITTTGPRFSTTRQATRLAARSLHKFRGGYGRWLGFLQSSGRLDADAPAAARATPENLEAFLWELLALGNADFTIAGRFDELRNALVLLDPSSDHREVTRPNGQSLRAWLPMVKRELVIHHPANLYLWGLQLMHRSRTLQGDTRRQVMLRDGLLICILAFRGLRLRSVLALTLGDNIDRDSETGLWHLNIAASDTKNGKYISAMLPEILAPWIDRYVQVERRELLDGSDSTAFWINWSGRKLEEKGLRKRIRWHSAKRFGEDGAFGTHRFRHCIATAAPLIHPDHPGLAASLLRITGTVMNAHYDRSGTVIAFASFHAALAAERLALAPAARHAFAEQDGQMSLPGLGPT</sequence>
<feature type="domain" description="Tyr recombinase" evidence="2">
    <location>
        <begin position="147"/>
        <end position="345"/>
    </location>
</feature>
<dbReference type="GO" id="GO:0003677">
    <property type="term" value="F:DNA binding"/>
    <property type="evidence" value="ECO:0007669"/>
    <property type="project" value="InterPro"/>
</dbReference>
<dbReference type="InterPro" id="IPR011010">
    <property type="entry name" value="DNA_brk_join_enz"/>
</dbReference>
<dbReference type="CDD" id="cd00397">
    <property type="entry name" value="DNA_BRE_C"/>
    <property type="match status" value="1"/>
</dbReference>
<evidence type="ECO:0000259" key="2">
    <source>
        <dbReference type="PROSITE" id="PS51898"/>
    </source>
</evidence>
<comment type="caution">
    <text evidence="3">The sequence shown here is derived from an EMBL/GenBank/DDBJ whole genome shotgun (WGS) entry which is preliminary data.</text>
</comment>
<dbReference type="Gene3D" id="1.10.443.10">
    <property type="entry name" value="Intergrase catalytic core"/>
    <property type="match status" value="1"/>
</dbReference>
<protein>
    <submittedName>
        <fullName evidence="3">Phage integrase family protein</fullName>
    </submittedName>
</protein>
<dbReference type="Proteomes" id="UP000249688">
    <property type="component" value="Unassembled WGS sequence"/>
</dbReference>
<accession>A0A2W7HXL2</accession>
<proteinExistence type="predicted"/>
<dbReference type="AlphaFoldDB" id="A0A2W7HXL2"/>
<dbReference type="EMBL" id="QKYU01000058">
    <property type="protein sequence ID" value="PZW36895.1"/>
    <property type="molecule type" value="Genomic_DNA"/>
</dbReference>
<dbReference type="PROSITE" id="PS51898">
    <property type="entry name" value="TYR_RECOMBINASE"/>
    <property type="match status" value="1"/>
</dbReference>
<evidence type="ECO:0000313" key="4">
    <source>
        <dbReference type="Proteomes" id="UP000249688"/>
    </source>
</evidence>
<keyword evidence="4" id="KW-1185">Reference proteome</keyword>
<dbReference type="SUPFAM" id="SSF56349">
    <property type="entry name" value="DNA breaking-rejoining enzymes"/>
    <property type="match status" value="1"/>
</dbReference>
<evidence type="ECO:0000256" key="1">
    <source>
        <dbReference type="ARBA" id="ARBA00023172"/>
    </source>
</evidence>